<evidence type="ECO:0000256" key="1">
    <source>
        <dbReference type="SAM" id="Phobius"/>
    </source>
</evidence>
<dbReference type="Proteomes" id="UP001185927">
    <property type="component" value="Unassembled WGS sequence"/>
</dbReference>
<dbReference type="EMBL" id="JAWLKB010000006">
    <property type="protein sequence ID" value="MDV6268239.1"/>
    <property type="molecule type" value="Genomic_DNA"/>
</dbReference>
<keyword evidence="3" id="KW-1185">Reference proteome</keyword>
<keyword evidence="1" id="KW-0472">Membrane</keyword>
<name>A0ABU4BVW3_RHOGO</name>
<feature type="transmembrane region" description="Helical" evidence="1">
    <location>
        <begin position="133"/>
        <end position="156"/>
    </location>
</feature>
<reference evidence="2 3" key="1">
    <citation type="submission" date="2023-10" db="EMBL/GenBank/DDBJ databases">
        <title>Development of a sustainable strategy for remediation of hydrocarbon-contaminated territories based on the waste exchange concept.</title>
        <authorList>
            <person name="Krivoruchko A."/>
        </authorList>
    </citation>
    <scope>NUCLEOTIDE SEQUENCE [LARGE SCALE GENOMIC DNA]</scope>
    <source>
        <strain evidence="2 3">IEGM 1203</strain>
    </source>
</reference>
<evidence type="ECO:0008006" key="4">
    <source>
        <dbReference type="Google" id="ProtNLM"/>
    </source>
</evidence>
<proteinExistence type="predicted"/>
<evidence type="ECO:0000313" key="2">
    <source>
        <dbReference type="EMBL" id="MDV6268239.1"/>
    </source>
</evidence>
<feature type="transmembrane region" description="Helical" evidence="1">
    <location>
        <begin position="51"/>
        <end position="72"/>
    </location>
</feature>
<protein>
    <recommendedName>
        <fullName evidence="4">DUF1648 domain-containing protein</fullName>
    </recommendedName>
</protein>
<keyword evidence="1" id="KW-0812">Transmembrane</keyword>
<evidence type="ECO:0000313" key="3">
    <source>
        <dbReference type="Proteomes" id="UP001185927"/>
    </source>
</evidence>
<gene>
    <name evidence="2" type="ORF">R3Q16_16640</name>
</gene>
<sequence>MKAKSRTVLWLAFGTFAIAWTWVAATAGDEIPGHFDASGAVTRWDSKWSFLGPIGGICLGLTLAFGSARSLIPRVPGHAISIANHRYWTDPVNRAEFDRRISEDLEWLGAATALVMAAMTAVAGTSTEGSVDTWLLVAPTVLYLVGVLGYCAYMIWGGRYRVPQQQMPQ</sequence>
<accession>A0ABU4BVW3</accession>
<feature type="transmembrane region" description="Helical" evidence="1">
    <location>
        <begin position="107"/>
        <end position="127"/>
    </location>
</feature>
<organism evidence="2 3">
    <name type="scientific">Rhodococcus globerulus</name>
    <dbReference type="NCBI Taxonomy" id="33008"/>
    <lineage>
        <taxon>Bacteria</taxon>
        <taxon>Bacillati</taxon>
        <taxon>Actinomycetota</taxon>
        <taxon>Actinomycetes</taxon>
        <taxon>Mycobacteriales</taxon>
        <taxon>Nocardiaceae</taxon>
        <taxon>Rhodococcus</taxon>
    </lineage>
</organism>
<comment type="caution">
    <text evidence="2">The sequence shown here is derived from an EMBL/GenBank/DDBJ whole genome shotgun (WGS) entry which is preliminary data.</text>
</comment>
<dbReference type="RefSeq" id="WP_317542461.1">
    <property type="nucleotide sequence ID" value="NZ_JAWLKB010000006.1"/>
</dbReference>
<keyword evidence="1" id="KW-1133">Transmembrane helix</keyword>